<name>A0AAD7EWT6_9AGAR</name>
<keyword evidence="2" id="KW-1185">Reference proteome</keyword>
<dbReference type="Proteomes" id="UP001218218">
    <property type="component" value="Unassembled WGS sequence"/>
</dbReference>
<protein>
    <submittedName>
        <fullName evidence="1">Uncharacterized protein</fullName>
    </submittedName>
</protein>
<dbReference type="EMBL" id="JARIHO010000008">
    <property type="protein sequence ID" value="KAJ7356535.1"/>
    <property type="molecule type" value="Genomic_DNA"/>
</dbReference>
<organism evidence="1 2">
    <name type="scientific">Mycena albidolilacea</name>
    <dbReference type="NCBI Taxonomy" id="1033008"/>
    <lineage>
        <taxon>Eukaryota</taxon>
        <taxon>Fungi</taxon>
        <taxon>Dikarya</taxon>
        <taxon>Basidiomycota</taxon>
        <taxon>Agaricomycotina</taxon>
        <taxon>Agaricomycetes</taxon>
        <taxon>Agaricomycetidae</taxon>
        <taxon>Agaricales</taxon>
        <taxon>Marasmiineae</taxon>
        <taxon>Mycenaceae</taxon>
        <taxon>Mycena</taxon>
    </lineage>
</organism>
<gene>
    <name evidence="1" type="ORF">DFH08DRAFT_953876</name>
</gene>
<evidence type="ECO:0000313" key="1">
    <source>
        <dbReference type="EMBL" id="KAJ7356535.1"/>
    </source>
</evidence>
<accession>A0AAD7EWT6</accession>
<comment type="caution">
    <text evidence="1">The sequence shown here is derived from an EMBL/GenBank/DDBJ whole genome shotgun (WGS) entry which is preliminary data.</text>
</comment>
<dbReference type="AlphaFoldDB" id="A0AAD7EWT6"/>
<sequence>MNLPLRTHKEFIRHAVAVEEVPNDAEQERRTKFYGINGVPLLAKLSSLSFPESFPHDLMHIVENIIPMLLDHWTGTFKDLDGDPEEYELPCSVADVVGKACAKLGSTIPSAFGAHVPNIAKDCYQCTAESWFLFGTLLGPAVLYNLFSRRCYYNHFVQLVMLIIKCLQFELSSEEICEIESGFAAWVQKYEHTFLQSYRSGGKFKRLGGGDLIDAWDMVSAYHTAPDSVRDATFIKFTLEVDKNANFPNLPVILKRKAYFGQVWKFIALTVPPKFPIRHDAGEEEHTESARERTIVLAAIADTDLIRYIPSGIGCFDAKSSDLGPPSQVIDVESIDCLAGHIRVGKQWACLLRPEVAAKFKLVAEGSGDLDEGTS</sequence>
<proteinExistence type="predicted"/>
<reference evidence="1" key="1">
    <citation type="submission" date="2023-03" db="EMBL/GenBank/DDBJ databases">
        <title>Massive genome expansion in bonnet fungi (Mycena s.s.) driven by repeated elements and novel gene families across ecological guilds.</title>
        <authorList>
            <consortium name="Lawrence Berkeley National Laboratory"/>
            <person name="Harder C.B."/>
            <person name="Miyauchi S."/>
            <person name="Viragh M."/>
            <person name="Kuo A."/>
            <person name="Thoen E."/>
            <person name="Andreopoulos B."/>
            <person name="Lu D."/>
            <person name="Skrede I."/>
            <person name="Drula E."/>
            <person name="Henrissat B."/>
            <person name="Morin E."/>
            <person name="Kohler A."/>
            <person name="Barry K."/>
            <person name="LaButti K."/>
            <person name="Morin E."/>
            <person name="Salamov A."/>
            <person name="Lipzen A."/>
            <person name="Mereny Z."/>
            <person name="Hegedus B."/>
            <person name="Baldrian P."/>
            <person name="Stursova M."/>
            <person name="Weitz H."/>
            <person name="Taylor A."/>
            <person name="Grigoriev I.V."/>
            <person name="Nagy L.G."/>
            <person name="Martin F."/>
            <person name="Kauserud H."/>
        </authorList>
    </citation>
    <scope>NUCLEOTIDE SEQUENCE</scope>
    <source>
        <strain evidence="1">CBHHK002</strain>
    </source>
</reference>
<evidence type="ECO:0000313" key="2">
    <source>
        <dbReference type="Proteomes" id="UP001218218"/>
    </source>
</evidence>